<dbReference type="AlphaFoldDB" id="A0A2N8NRQ8"/>
<reference evidence="8" key="1">
    <citation type="submission" date="2015-07" db="EMBL/GenBank/DDBJ databases">
        <authorList>
            <person name="Noorani M."/>
        </authorList>
    </citation>
    <scope>NUCLEOTIDE SEQUENCE [LARGE SCALE GENOMIC DNA]</scope>
    <source>
        <strain evidence="8">ATCC 27428</strain>
    </source>
</reference>
<feature type="domain" description="Radical SAM core" evidence="5">
    <location>
        <begin position="4"/>
        <end position="110"/>
    </location>
</feature>
<dbReference type="InterPro" id="IPR050377">
    <property type="entry name" value="Radical_SAM_PqqE_MftC-like"/>
</dbReference>
<evidence type="ECO:0000313" key="8">
    <source>
        <dbReference type="EMBL" id="PNE31454.1"/>
    </source>
</evidence>
<dbReference type="EMBL" id="LGUI01000009">
    <property type="protein sequence ID" value="PNE31454.1"/>
    <property type="molecule type" value="Genomic_DNA"/>
</dbReference>
<dbReference type="Pfam" id="PF04055">
    <property type="entry name" value="Radical_SAM"/>
    <property type="match status" value="1"/>
</dbReference>
<sequence length="265" mass="28381">MTVSDWTGVIDQLADMGTADVQFIGGEPTLYPHLRKLITHAHGAGLAVEVFSNLTHVRPELWETFKECGVKLATSYYSATPQEHDKVTNLRGSHRKTRANIKKALDLGLQLRGGIVSVQAGQRVHEAQRDLAALGVPEVGADRTRAFGRASRGAQPTINDLCGHCAQGKGAIGPNGDVWPCVLSRFLTTGNVRETPIAEVWAGARMSDVRRELEAVHDGRGAQACTPPQFLPMCGPCQPCPPMVGHCDPREADSPPAKATISAPA</sequence>
<dbReference type="Proteomes" id="UP000235945">
    <property type="component" value="Unassembled WGS sequence"/>
</dbReference>
<name>A0A2N8NRQ8_STREU</name>
<proteinExistence type="predicted"/>
<dbReference type="InterPro" id="IPR058240">
    <property type="entry name" value="rSAM_sf"/>
</dbReference>
<evidence type="ECO:0000313" key="10">
    <source>
        <dbReference type="Proteomes" id="UP000528608"/>
    </source>
</evidence>
<dbReference type="PANTHER" id="PTHR11228">
    <property type="entry name" value="RADICAL SAM DOMAIN PROTEIN"/>
    <property type="match status" value="1"/>
</dbReference>
<protein>
    <submittedName>
        <fullName evidence="7 8">Radical SAM protein</fullName>
    </submittedName>
</protein>
<accession>A0A2N8NRQ8</accession>
<dbReference type="PANTHER" id="PTHR11228:SF7">
    <property type="entry name" value="PQQA PEPTIDE CYCLASE"/>
    <property type="match status" value="1"/>
</dbReference>
<dbReference type="GO" id="GO:0046872">
    <property type="term" value="F:metal ion binding"/>
    <property type="evidence" value="ECO:0007669"/>
    <property type="project" value="UniProtKB-KW"/>
</dbReference>
<dbReference type="InterPro" id="IPR013785">
    <property type="entry name" value="Aldolase_TIM"/>
</dbReference>
<evidence type="ECO:0000256" key="3">
    <source>
        <dbReference type="ARBA" id="ARBA00023004"/>
    </source>
</evidence>
<evidence type="ECO:0000256" key="1">
    <source>
        <dbReference type="ARBA" id="ARBA00022691"/>
    </source>
</evidence>
<dbReference type="CDD" id="cd01335">
    <property type="entry name" value="Radical_SAM"/>
    <property type="match status" value="1"/>
</dbReference>
<keyword evidence="3" id="KW-0408">Iron</keyword>
<dbReference type="InterPro" id="IPR007197">
    <property type="entry name" value="rSAM"/>
</dbReference>
<evidence type="ECO:0000259" key="5">
    <source>
        <dbReference type="Pfam" id="PF04055"/>
    </source>
</evidence>
<dbReference type="SUPFAM" id="SSF102114">
    <property type="entry name" value="Radical SAM enzymes"/>
    <property type="match status" value="1"/>
</dbReference>
<dbReference type="EMBL" id="JACHJF010000001">
    <property type="protein sequence ID" value="MBB5116844.1"/>
    <property type="molecule type" value="Genomic_DNA"/>
</dbReference>
<evidence type="ECO:0000256" key="2">
    <source>
        <dbReference type="ARBA" id="ARBA00022723"/>
    </source>
</evidence>
<comment type="caution">
    <text evidence="8">The sequence shown here is derived from an EMBL/GenBank/DDBJ whole genome shotgun (WGS) entry which is preliminary data.</text>
</comment>
<evidence type="ECO:0000256" key="4">
    <source>
        <dbReference type="ARBA" id="ARBA00023014"/>
    </source>
</evidence>
<dbReference type="CDD" id="cd21109">
    <property type="entry name" value="SPASM"/>
    <property type="match status" value="1"/>
</dbReference>
<dbReference type="Pfam" id="PF13186">
    <property type="entry name" value="SPASM"/>
    <property type="match status" value="1"/>
</dbReference>
<gene>
    <name evidence="8" type="ORF">AF335_23740</name>
    <name evidence="7" type="ORF">FHS36_000242</name>
</gene>
<reference evidence="7 10" key="3">
    <citation type="submission" date="2020-08" db="EMBL/GenBank/DDBJ databases">
        <title>Genomic Encyclopedia of Type Strains, Phase III (KMG-III): the genomes of soil and plant-associated and newly described type strains.</title>
        <authorList>
            <person name="Whitman W."/>
        </authorList>
    </citation>
    <scope>NUCLEOTIDE SEQUENCE [LARGE SCALE GENOMIC DNA]</scope>
    <source>
        <strain evidence="7 10">CECT 3259</strain>
    </source>
</reference>
<evidence type="ECO:0000259" key="6">
    <source>
        <dbReference type="Pfam" id="PF13186"/>
    </source>
</evidence>
<evidence type="ECO:0000313" key="7">
    <source>
        <dbReference type="EMBL" id="MBB5116844.1"/>
    </source>
</evidence>
<keyword evidence="4" id="KW-0411">Iron-sulfur</keyword>
<dbReference type="GO" id="GO:0003824">
    <property type="term" value="F:catalytic activity"/>
    <property type="evidence" value="ECO:0007669"/>
    <property type="project" value="InterPro"/>
</dbReference>
<feature type="domain" description="4Fe4S-binding SPASM" evidence="6">
    <location>
        <begin position="166"/>
        <end position="215"/>
    </location>
</feature>
<dbReference type="Gene3D" id="3.20.20.70">
    <property type="entry name" value="Aldolase class I"/>
    <property type="match status" value="1"/>
</dbReference>
<keyword evidence="9" id="KW-1185">Reference proteome</keyword>
<keyword evidence="1" id="KW-0949">S-adenosyl-L-methionine</keyword>
<dbReference type="Proteomes" id="UP000528608">
    <property type="component" value="Unassembled WGS sequence"/>
</dbReference>
<reference evidence="9" key="2">
    <citation type="submission" date="2015-07" db="EMBL/GenBank/DDBJ databases">
        <authorList>
            <person name="Graham D.E."/>
            <person name="Giannone R.J."/>
            <person name="Gulvik C.A."/>
            <person name="Hettich R.L."/>
            <person name="Klingeman D.M."/>
            <person name="Mahan K.M."/>
            <person name="Parry R.J."/>
            <person name="Spain J.C."/>
        </authorList>
    </citation>
    <scope>NUCLEOTIDE SEQUENCE [LARGE SCALE GENOMIC DNA]</scope>
    <source>
        <strain evidence="9">ATCC 27428</strain>
    </source>
</reference>
<organism evidence="8 9">
    <name type="scientific">Streptomyces eurocidicus</name>
    <name type="common">Streptoverticillium eurocidicus</name>
    <dbReference type="NCBI Taxonomy" id="66423"/>
    <lineage>
        <taxon>Bacteria</taxon>
        <taxon>Bacillati</taxon>
        <taxon>Actinomycetota</taxon>
        <taxon>Actinomycetes</taxon>
        <taxon>Kitasatosporales</taxon>
        <taxon>Streptomycetaceae</taxon>
        <taxon>Streptomyces</taxon>
    </lineage>
</organism>
<keyword evidence="2" id="KW-0479">Metal-binding</keyword>
<dbReference type="GO" id="GO:0051536">
    <property type="term" value="F:iron-sulfur cluster binding"/>
    <property type="evidence" value="ECO:0007669"/>
    <property type="project" value="UniProtKB-KW"/>
</dbReference>
<evidence type="ECO:0000313" key="9">
    <source>
        <dbReference type="Proteomes" id="UP000235945"/>
    </source>
</evidence>
<dbReference type="InterPro" id="IPR023885">
    <property type="entry name" value="4Fe4S-binding_SPASM_dom"/>
</dbReference>